<dbReference type="Pfam" id="PF00891">
    <property type="entry name" value="Methyltransf_2"/>
    <property type="match status" value="1"/>
</dbReference>
<feature type="domain" description="O-methyltransferase C-terminal" evidence="5">
    <location>
        <begin position="145"/>
        <end position="349"/>
    </location>
</feature>
<dbReference type="SUPFAM" id="SSF53335">
    <property type="entry name" value="S-adenosyl-L-methionine-dependent methyltransferases"/>
    <property type="match status" value="1"/>
</dbReference>
<evidence type="ECO:0000256" key="1">
    <source>
        <dbReference type="ARBA" id="ARBA00022603"/>
    </source>
</evidence>
<dbReference type="Gene3D" id="3.40.50.150">
    <property type="entry name" value="Vaccinia Virus protein VP39"/>
    <property type="match status" value="1"/>
</dbReference>
<reference evidence="7" key="3">
    <citation type="submission" date="2019-09" db="EMBL/GenBank/DDBJ databases">
        <authorList>
            <person name="Gao Z."/>
        </authorList>
    </citation>
    <scope>NUCLEOTIDE SEQUENCE</scope>
    <source>
        <tissue evidence="7">Leaves</tissue>
    </source>
</reference>
<evidence type="ECO:0000259" key="5">
    <source>
        <dbReference type="Pfam" id="PF00891"/>
    </source>
</evidence>
<dbReference type="EMBL" id="RXIC02000025">
    <property type="protein sequence ID" value="KAB1205360.1"/>
    <property type="molecule type" value="Genomic_DNA"/>
</dbReference>
<dbReference type="OrthoDB" id="1606438at2759"/>
<dbReference type="GO" id="GO:0046983">
    <property type="term" value="F:protein dimerization activity"/>
    <property type="evidence" value="ECO:0007669"/>
    <property type="project" value="InterPro"/>
</dbReference>
<sequence length="367" mass="40757">MDSMGKQTTDHMASTLNEVEEAIIHDFVVSGSFLVPMVLNACVELNVLEIIHKAGPNMQLSSHAITSHLPTSNPDAPHLLDRMLYLLCSYSLLTCSVETLEDDRVQRRYGLAPAGKFYLKNTETGSLSTFALLTSHRAIMDMRFHFKDAVLEGGYPFEKANGVSIFKHREKDPRFGEAYNSGMSEHSTFFMKQILNTYHGFEGLSSLVDVGGGNGAMLHLIMSKYPSIKGGVNLDLADVIRHAQPYKGIEHVDGNMFEDVPKGRDAILVKQVFHNWSDADCLRILRNCHKALPSNGKVIIIDLIMSTAPDTTIMGKFICHYDNLMFGLFGARERAENEFKALAIGAGFSKFRLVCCVCGFGVMELHK</sequence>
<gene>
    <name evidence="8" type="ORF">CJ030_MR7G010699</name>
    <name evidence="7" type="ORF">CJ030_MR7G010706</name>
</gene>
<dbReference type="Pfam" id="PF08100">
    <property type="entry name" value="Dimerisation"/>
    <property type="match status" value="1"/>
</dbReference>
<keyword evidence="3" id="KW-0949">S-adenosyl-L-methionine</keyword>
<feature type="domain" description="O-methyltransferase dimerisation" evidence="6">
    <location>
        <begin position="31"/>
        <end position="120"/>
    </location>
</feature>
<dbReference type="GO" id="GO:0008171">
    <property type="term" value="F:O-methyltransferase activity"/>
    <property type="evidence" value="ECO:0007669"/>
    <property type="project" value="InterPro"/>
</dbReference>
<reference evidence="7 9" key="2">
    <citation type="journal article" date="2019" name="Plant Biotechnol. J.">
        <title>The red bayberry genome and genetic basis of sex determination.</title>
        <authorList>
            <person name="Jia H.M."/>
            <person name="Jia H.J."/>
            <person name="Cai Q.L."/>
            <person name="Wang Y."/>
            <person name="Zhao H.B."/>
            <person name="Yang W.F."/>
            <person name="Wang G.Y."/>
            <person name="Li Y.H."/>
            <person name="Zhan D.L."/>
            <person name="Shen Y.T."/>
            <person name="Niu Q.F."/>
            <person name="Chang L."/>
            <person name="Qiu J."/>
            <person name="Zhao L."/>
            <person name="Xie H.B."/>
            <person name="Fu W.Y."/>
            <person name="Jin J."/>
            <person name="Li X.W."/>
            <person name="Jiao Y."/>
            <person name="Zhou C.C."/>
            <person name="Tu T."/>
            <person name="Chai C.Y."/>
            <person name="Gao J.L."/>
            <person name="Fan L.J."/>
            <person name="van de Weg E."/>
            <person name="Wang J.Y."/>
            <person name="Gao Z.S."/>
        </authorList>
    </citation>
    <scope>NUCLEOTIDE SEQUENCE [LARGE SCALE GENOMIC DNA]</scope>
    <source>
        <tissue evidence="7">Leaves</tissue>
    </source>
</reference>
<protein>
    <submittedName>
        <fullName evidence="7">Caffeic acid 3-O-methyltransferase 1</fullName>
    </submittedName>
</protein>
<organism evidence="7 9">
    <name type="scientific">Morella rubra</name>
    <name type="common">Chinese bayberry</name>
    <dbReference type="NCBI Taxonomy" id="262757"/>
    <lineage>
        <taxon>Eukaryota</taxon>
        <taxon>Viridiplantae</taxon>
        <taxon>Streptophyta</taxon>
        <taxon>Embryophyta</taxon>
        <taxon>Tracheophyta</taxon>
        <taxon>Spermatophyta</taxon>
        <taxon>Magnoliopsida</taxon>
        <taxon>eudicotyledons</taxon>
        <taxon>Gunneridae</taxon>
        <taxon>Pentapetalae</taxon>
        <taxon>rosids</taxon>
        <taxon>fabids</taxon>
        <taxon>Fagales</taxon>
        <taxon>Myricaceae</taxon>
        <taxon>Morella</taxon>
    </lineage>
</organism>
<keyword evidence="2 7" id="KW-0808">Transferase</keyword>
<dbReference type="InterPro" id="IPR016461">
    <property type="entry name" value="COMT-like"/>
</dbReference>
<keyword evidence="9" id="KW-1185">Reference proteome</keyword>
<dbReference type="AlphaFoldDB" id="A0A6A1UYD8"/>
<evidence type="ECO:0000256" key="4">
    <source>
        <dbReference type="PIRSR" id="PIRSR005739-1"/>
    </source>
</evidence>
<evidence type="ECO:0000256" key="3">
    <source>
        <dbReference type="ARBA" id="ARBA00022691"/>
    </source>
</evidence>
<feature type="active site" description="Proton acceptor" evidence="4">
    <location>
        <position position="274"/>
    </location>
</feature>
<evidence type="ECO:0000313" key="8">
    <source>
        <dbReference type="EMBL" id="KAB1205360.1"/>
    </source>
</evidence>
<dbReference type="GO" id="GO:0032259">
    <property type="term" value="P:methylation"/>
    <property type="evidence" value="ECO:0007669"/>
    <property type="project" value="UniProtKB-KW"/>
</dbReference>
<name>A0A6A1UYD8_9ROSI</name>
<dbReference type="Proteomes" id="UP000516437">
    <property type="component" value="Chromosome 7"/>
</dbReference>
<dbReference type="InterPro" id="IPR012967">
    <property type="entry name" value="COMT_dimerisation"/>
</dbReference>
<dbReference type="InterPro" id="IPR029063">
    <property type="entry name" value="SAM-dependent_MTases_sf"/>
</dbReference>
<reference evidence="7" key="1">
    <citation type="submission" date="2018-07" db="EMBL/GenBank/DDBJ databases">
        <authorList>
            <person name="Gao Z.-S."/>
            <person name="Jia H.-M."/>
            <person name="Jia H.-J."/>
            <person name="Cai Q.-L."/>
            <person name="Wang Y."/>
            <person name="Zhao H.-B."/>
        </authorList>
    </citation>
    <scope>NUCLEOTIDE SEQUENCE</scope>
    <source>
        <tissue evidence="7">Leaves</tissue>
    </source>
</reference>
<keyword evidence="1 7" id="KW-0489">Methyltransferase</keyword>
<dbReference type="PANTHER" id="PTHR11746">
    <property type="entry name" value="O-METHYLTRANSFERASE"/>
    <property type="match status" value="1"/>
</dbReference>
<dbReference type="InterPro" id="IPR036390">
    <property type="entry name" value="WH_DNA-bd_sf"/>
</dbReference>
<dbReference type="InterPro" id="IPR036388">
    <property type="entry name" value="WH-like_DNA-bd_sf"/>
</dbReference>
<dbReference type="PIRSF" id="PIRSF005739">
    <property type="entry name" value="O-mtase"/>
    <property type="match status" value="1"/>
</dbReference>
<evidence type="ECO:0000313" key="9">
    <source>
        <dbReference type="Proteomes" id="UP000516437"/>
    </source>
</evidence>
<dbReference type="CDD" id="cd02440">
    <property type="entry name" value="AdoMet_MTases"/>
    <property type="match status" value="1"/>
</dbReference>
<dbReference type="Gene3D" id="1.10.10.10">
    <property type="entry name" value="Winged helix-like DNA-binding domain superfamily/Winged helix DNA-binding domain"/>
    <property type="match status" value="1"/>
</dbReference>
<dbReference type="SUPFAM" id="SSF46785">
    <property type="entry name" value="Winged helix' DNA-binding domain"/>
    <property type="match status" value="1"/>
</dbReference>
<evidence type="ECO:0000259" key="6">
    <source>
        <dbReference type="Pfam" id="PF08100"/>
    </source>
</evidence>
<proteinExistence type="predicted"/>
<dbReference type="InterPro" id="IPR001077">
    <property type="entry name" value="COMT_C"/>
</dbReference>
<comment type="caution">
    <text evidence="7">The sequence shown here is derived from an EMBL/GenBank/DDBJ whole genome shotgun (WGS) entry which is preliminary data.</text>
</comment>
<dbReference type="PROSITE" id="PS51683">
    <property type="entry name" value="SAM_OMT_II"/>
    <property type="match status" value="1"/>
</dbReference>
<dbReference type="FunFam" id="1.10.10.10:FF:000357">
    <property type="entry name" value="Caffeic acid 3-O-methyltransferase"/>
    <property type="match status" value="1"/>
</dbReference>
<evidence type="ECO:0000256" key="2">
    <source>
        <dbReference type="ARBA" id="ARBA00022679"/>
    </source>
</evidence>
<dbReference type="EMBL" id="RXIC02000025">
    <property type="protein sequence ID" value="KAB1205353.1"/>
    <property type="molecule type" value="Genomic_DNA"/>
</dbReference>
<accession>A0A6A1UYD8</accession>
<evidence type="ECO:0000313" key="7">
    <source>
        <dbReference type="EMBL" id="KAB1205353.1"/>
    </source>
</evidence>